<dbReference type="PANTHER" id="PTHR45266">
    <property type="entry name" value="OXALOACETATE DECARBOXYLASE ALPHA CHAIN"/>
    <property type="match status" value="1"/>
</dbReference>
<dbReference type="SUPFAM" id="SSF51230">
    <property type="entry name" value="Single hybrid motif"/>
    <property type="match status" value="1"/>
</dbReference>
<evidence type="ECO:0000256" key="7">
    <source>
        <dbReference type="ARBA" id="ARBA00023267"/>
    </source>
</evidence>
<keyword evidence="7" id="KW-0092">Biotin</keyword>
<evidence type="ECO:0000256" key="3">
    <source>
        <dbReference type="ARBA" id="ARBA00022516"/>
    </source>
</evidence>
<protein>
    <recommendedName>
        <fullName evidence="2">Biotin carboxyl carrier protein of acetyl-CoA carboxylase</fullName>
    </recommendedName>
</protein>
<dbReference type="InterPro" id="IPR011053">
    <property type="entry name" value="Single_hybrid_motif"/>
</dbReference>
<organism evidence="10">
    <name type="scientific">marine metagenome</name>
    <dbReference type="NCBI Taxonomy" id="408172"/>
    <lineage>
        <taxon>unclassified sequences</taxon>
        <taxon>metagenomes</taxon>
        <taxon>ecological metagenomes</taxon>
    </lineage>
</organism>
<gene>
    <name evidence="10" type="ORF">METZ01_LOCUS153300</name>
</gene>
<comment type="pathway">
    <text evidence="1">Lipid metabolism; fatty acid biosynthesis.</text>
</comment>
<dbReference type="GO" id="GO:0006633">
    <property type="term" value="P:fatty acid biosynthetic process"/>
    <property type="evidence" value="ECO:0007669"/>
    <property type="project" value="UniProtKB-UniPathway"/>
</dbReference>
<dbReference type="AlphaFoldDB" id="A0A382AG20"/>
<dbReference type="GO" id="GO:0009317">
    <property type="term" value="C:acetyl-CoA carboxylase complex"/>
    <property type="evidence" value="ECO:0007669"/>
    <property type="project" value="InterPro"/>
</dbReference>
<evidence type="ECO:0000256" key="4">
    <source>
        <dbReference type="ARBA" id="ARBA00022832"/>
    </source>
</evidence>
<dbReference type="CDD" id="cd06850">
    <property type="entry name" value="biotinyl_domain"/>
    <property type="match status" value="1"/>
</dbReference>
<accession>A0A382AG20</accession>
<feature type="region of interest" description="Disordered" evidence="8">
    <location>
        <begin position="37"/>
        <end position="59"/>
    </location>
</feature>
<keyword evidence="6" id="KW-0275">Fatty acid biosynthesis</keyword>
<evidence type="ECO:0000313" key="10">
    <source>
        <dbReference type="EMBL" id="SVB00446.1"/>
    </source>
</evidence>
<dbReference type="PANTHER" id="PTHR45266:SF3">
    <property type="entry name" value="OXALOACETATE DECARBOXYLASE ALPHA CHAIN"/>
    <property type="match status" value="1"/>
</dbReference>
<dbReference type="EMBL" id="UINC01025239">
    <property type="protein sequence ID" value="SVB00446.1"/>
    <property type="molecule type" value="Genomic_DNA"/>
</dbReference>
<dbReference type="UniPathway" id="UPA00094"/>
<keyword evidence="3" id="KW-0444">Lipid biosynthesis</keyword>
<name>A0A382AG20_9ZZZZ</name>
<dbReference type="PRINTS" id="PR01071">
    <property type="entry name" value="ACOABIOTINCC"/>
</dbReference>
<evidence type="ECO:0000259" key="9">
    <source>
        <dbReference type="PROSITE" id="PS50968"/>
    </source>
</evidence>
<dbReference type="Pfam" id="PF00364">
    <property type="entry name" value="Biotin_lipoyl"/>
    <property type="match status" value="1"/>
</dbReference>
<evidence type="ECO:0000256" key="2">
    <source>
        <dbReference type="ARBA" id="ARBA00017562"/>
    </source>
</evidence>
<dbReference type="Gene3D" id="2.40.50.100">
    <property type="match status" value="1"/>
</dbReference>
<dbReference type="FunFam" id="2.40.50.100:FF:000003">
    <property type="entry name" value="Acetyl-CoA carboxylase biotin carboxyl carrier protein"/>
    <property type="match status" value="1"/>
</dbReference>
<keyword evidence="5" id="KW-0443">Lipid metabolism</keyword>
<dbReference type="InterPro" id="IPR050709">
    <property type="entry name" value="Biotin_Carboxyl_Carrier/Decarb"/>
</dbReference>
<sequence>MLEESGLSEIEITEGEDKVRISKQTTVAKSSNDSALMYANDINGDHQQSDTHPSLPKNGFHEVKAPMIGTFYQASEPDAEAFVKVGDPVSEGDTLCIIEAMKMMNKIESDIEGVIERILVQSGDPVEYDEVLFLISQ</sequence>
<evidence type="ECO:0000256" key="5">
    <source>
        <dbReference type="ARBA" id="ARBA00023098"/>
    </source>
</evidence>
<reference evidence="10" key="1">
    <citation type="submission" date="2018-05" db="EMBL/GenBank/DDBJ databases">
        <authorList>
            <person name="Lanie J.A."/>
            <person name="Ng W.-L."/>
            <person name="Kazmierczak K.M."/>
            <person name="Andrzejewski T.M."/>
            <person name="Davidsen T.M."/>
            <person name="Wayne K.J."/>
            <person name="Tettelin H."/>
            <person name="Glass J.I."/>
            <person name="Rusch D."/>
            <person name="Podicherti R."/>
            <person name="Tsui H.-C.T."/>
            <person name="Winkler M.E."/>
        </authorList>
    </citation>
    <scope>NUCLEOTIDE SEQUENCE</scope>
</reference>
<proteinExistence type="predicted"/>
<dbReference type="GO" id="GO:0003989">
    <property type="term" value="F:acetyl-CoA carboxylase activity"/>
    <property type="evidence" value="ECO:0007669"/>
    <property type="project" value="InterPro"/>
</dbReference>
<evidence type="ECO:0000256" key="8">
    <source>
        <dbReference type="SAM" id="MobiDB-lite"/>
    </source>
</evidence>
<dbReference type="NCBIfam" id="TIGR00531">
    <property type="entry name" value="BCCP"/>
    <property type="match status" value="1"/>
</dbReference>
<dbReference type="PROSITE" id="PS50968">
    <property type="entry name" value="BIOTINYL_LIPOYL"/>
    <property type="match status" value="1"/>
</dbReference>
<evidence type="ECO:0000256" key="6">
    <source>
        <dbReference type="ARBA" id="ARBA00023160"/>
    </source>
</evidence>
<dbReference type="InterPro" id="IPR001249">
    <property type="entry name" value="AcCoA_biotinCC"/>
</dbReference>
<feature type="domain" description="Lipoyl-binding" evidence="9">
    <location>
        <begin position="60"/>
        <end position="136"/>
    </location>
</feature>
<dbReference type="PROSITE" id="PS00188">
    <property type="entry name" value="BIOTIN"/>
    <property type="match status" value="1"/>
</dbReference>
<evidence type="ECO:0000256" key="1">
    <source>
        <dbReference type="ARBA" id="ARBA00005194"/>
    </source>
</evidence>
<dbReference type="InterPro" id="IPR000089">
    <property type="entry name" value="Biotin_lipoyl"/>
</dbReference>
<keyword evidence="4" id="KW-0276">Fatty acid metabolism</keyword>
<dbReference type="InterPro" id="IPR001882">
    <property type="entry name" value="Biotin_BS"/>
</dbReference>